<protein>
    <submittedName>
        <fullName evidence="1">Uncharacterized protein</fullName>
    </submittedName>
</protein>
<evidence type="ECO:0000313" key="1">
    <source>
        <dbReference type="EMBL" id="CAI7997943.1"/>
    </source>
</evidence>
<sequence length="105" mass="11622">TTYNNSLCVPVTSLPPVIKFVPNVGSVGGTYMQASGHCSKCWTCSKASDHSMSAVEQRSYPPMWVLSPDQRHCLKRGQLNPLNPDHYLRWCLPLQGLQACEHPAP</sequence>
<name>A0AA35QZX8_GEOBA</name>
<dbReference type="Proteomes" id="UP001174909">
    <property type="component" value="Unassembled WGS sequence"/>
</dbReference>
<dbReference type="EMBL" id="CASHTH010000338">
    <property type="protein sequence ID" value="CAI7997943.1"/>
    <property type="molecule type" value="Genomic_DNA"/>
</dbReference>
<reference evidence="1" key="1">
    <citation type="submission" date="2023-03" db="EMBL/GenBank/DDBJ databases">
        <authorList>
            <person name="Steffen K."/>
            <person name="Cardenas P."/>
        </authorList>
    </citation>
    <scope>NUCLEOTIDE SEQUENCE</scope>
</reference>
<organism evidence="1 2">
    <name type="scientific">Geodia barretti</name>
    <name type="common">Barrett's horny sponge</name>
    <dbReference type="NCBI Taxonomy" id="519541"/>
    <lineage>
        <taxon>Eukaryota</taxon>
        <taxon>Metazoa</taxon>
        <taxon>Porifera</taxon>
        <taxon>Demospongiae</taxon>
        <taxon>Heteroscleromorpha</taxon>
        <taxon>Tetractinellida</taxon>
        <taxon>Astrophorina</taxon>
        <taxon>Geodiidae</taxon>
        <taxon>Geodia</taxon>
    </lineage>
</organism>
<accession>A0AA35QZX8</accession>
<evidence type="ECO:0000313" key="2">
    <source>
        <dbReference type="Proteomes" id="UP001174909"/>
    </source>
</evidence>
<gene>
    <name evidence="1" type="ORF">GBAR_LOCUS2285</name>
</gene>
<dbReference type="AlphaFoldDB" id="A0AA35QZX8"/>
<proteinExistence type="predicted"/>
<keyword evidence="2" id="KW-1185">Reference proteome</keyword>
<feature type="non-terminal residue" evidence="1">
    <location>
        <position position="105"/>
    </location>
</feature>
<comment type="caution">
    <text evidence="1">The sequence shown here is derived from an EMBL/GenBank/DDBJ whole genome shotgun (WGS) entry which is preliminary data.</text>
</comment>